<sequence length="108" mass="12689">MRFGGDLTTKAFLALEEVTQDCRFCIPERTYAVRFALAYLYALRPGDPAPYIEFWRAMAGENKLFRFQFTNRTLDTIYRLHGIVREDPIARDFFEAAQARDERRREGA</sequence>
<reference evidence="2" key="1">
    <citation type="submission" date="2016-12" db="EMBL/GenBank/DDBJ databases">
        <title>Whole genome sequencing of Sphingomonas sp. ABOJV.</title>
        <authorList>
            <person name="Conlan S."/>
            <person name="Thomas P.J."/>
            <person name="Mullikin J."/>
            <person name="Palmore T.N."/>
            <person name="Frank K.M."/>
            <person name="Segre J.A."/>
        </authorList>
    </citation>
    <scope>NUCLEOTIDE SEQUENCE [LARGE SCALE GENOMIC DNA]</scope>
    <source>
        <strain evidence="2">ABOJV</strain>
    </source>
</reference>
<gene>
    <name evidence="1" type="ORF">BRX40_05585</name>
</gene>
<dbReference type="GeneID" id="44132027"/>
<protein>
    <submittedName>
        <fullName evidence="1">Uncharacterized protein</fullName>
    </submittedName>
</protein>
<dbReference type="RefSeq" id="WP_075150948.1">
    <property type="nucleotide sequence ID" value="NZ_CP018820.1"/>
</dbReference>
<evidence type="ECO:0000313" key="1">
    <source>
        <dbReference type="EMBL" id="APR51977.1"/>
    </source>
</evidence>
<keyword evidence="2" id="KW-1185">Reference proteome</keyword>
<organism evidence="1 2">
    <name type="scientific">Sphingomonas koreensis</name>
    <dbReference type="NCBI Taxonomy" id="93064"/>
    <lineage>
        <taxon>Bacteria</taxon>
        <taxon>Pseudomonadati</taxon>
        <taxon>Pseudomonadota</taxon>
        <taxon>Alphaproteobacteria</taxon>
        <taxon>Sphingomonadales</taxon>
        <taxon>Sphingomonadaceae</taxon>
        <taxon>Sphingomonas</taxon>
    </lineage>
</organism>
<name>A0A1L6J818_9SPHN</name>
<dbReference type="EMBL" id="CP018820">
    <property type="protein sequence ID" value="APR51977.1"/>
    <property type="molecule type" value="Genomic_DNA"/>
</dbReference>
<dbReference type="STRING" id="93064.BRX40_05585"/>
<proteinExistence type="predicted"/>
<evidence type="ECO:0000313" key="2">
    <source>
        <dbReference type="Proteomes" id="UP000185161"/>
    </source>
</evidence>
<dbReference type="KEGG" id="skr:BRX40_05585"/>
<dbReference type="Proteomes" id="UP000185161">
    <property type="component" value="Chromosome"/>
</dbReference>
<accession>A0A1L6J818</accession>
<dbReference type="AlphaFoldDB" id="A0A1L6J818"/>